<gene>
    <name evidence="1" type="ORF">ACFO6W_26215</name>
</gene>
<keyword evidence="2" id="KW-1185">Reference proteome</keyword>
<protein>
    <submittedName>
        <fullName evidence="1">Uncharacterized protein</fullName>
    </submittedName>
</protein>
<comment type="caution">
    <text evidence="1">The sequence shown here is derived from an EMBL/GenBank/DDBJ whole genome shotgun (WGS) entry which is preliminary data.</text>
</comment>
<accession>A0ABV9L5C8</accession>
<organism evidence="1 2">
    <name type="scientific">Dysgonomonas termitidis</name>
    <dbReference type="NCBI Taxonomy" id="1516126"/>
    <lineage>
        <taxon>Bacteria</taxon>
        <taxon>Pseudomonadati</taxon>
        <taxon>Bacteroidota</taxon>
        <taxon>Bacteroidia</taxon>
        <taxon>Bacteroidales</taxon>
        <taxon>Dysgonomonadaceae</taxon>
        <taxon>Dysgonomonas</taxon>
    </lineage>
</organism>
<dbReference type="Proteomes" id="UP001596023">
    <property type="component" value="Unassembled WGS sequence"/>
</dbReference>
<evidence type="ECO:0000313" key="2">
    <source>
        <dbReference type="Proteomes" id="UP001596023"/>
    </source>
</evidence>
<sequence length="72" mass="8065">LCQDVKRKQALLGSNLSAINILTVRGNATWEAGFLPLFLSYRYCPYGLKNPILNPSVNRLSTAVSLCRKFLH</sequence>
<proteinExistence type="predicted"/>
<reference evidence="2" key="1">
    <citation type="journal article" date="2019" name="Int. J. Syst. Evol. Microbiol.">
        <title>The Global Catalogue of Microorganisms (GCM) 10K type strain sequencing project: providing services to taxonomists for standard genome sequencing and annotation.</title>
        <authorList>
            <consortium name="The Broad Institute Genomics Platform"/>
            <consortium name="The Broad Institute Genome Sequencing Center for Infectious Disease"/>
            <person name="Wu L."/>
            <person name="Ma J."/>
        </authorList>
    </citation>
    <scope>NUCLEOTIDE SEQUENCE [LARGE SCALE GENOMIC DNA]</scope>
    <source>
        <strain evidence="2">CCUG 66188</strain>
    </source>
</reference>
<evidence type="ECO:0000313" key="1">
    <source>
        <dbReference type="EMBL" id="MFC4677178.1"/>
    </source>
</evidence>
<dbReference type="EMBL" id="JBHSGN010000206">
    <property type="protein sequence ID" value="MFC4677178.1"/>
    <property type="molecule type" value="Genomic_DNA"/>
</dbReference>
<dbReference type="RefSeq" id="WP_380002101.1">
    <property type="nucleotide sequence ID" value="NZ_JBHSGN010000206.1"/>
</dbReference>
<name>A0ABV9L5C8_9BACT</name>
<feature type="non-terminal residue" evidence="1">
    <location>
        <position position="1"/>
    </location>
</feature>